<dbReference type="Proteomes" id="UP000600865">
    <property type="component" value="Unassembled WGS sequence"/>
</dbReference>
<keyword evidence="3" id="KW-1185">Reference proteome</keyword>
<evidence type="ECO:0000313" key="3">
    <source>
        <dbReference type="Proteomes" id="UP000600865"/>
    </source>
</evidence>
<dbReference type="RefSeq" id="WP_189582335.1">
    <property type="nucleotide sequence ID" value="NZ_BMYV01000001.1"/>
</dbReference>
<dbReference type="AlphaFoldDB" id="A0A918KH04"/>
<evidence type="ECO:0008006" key="4">
    <source>
        <dbReference type="Google" id="ProtNLM"/>
    </source>
</evidence>
<evidence type="ECO:0000313" key="2">
    <source>
        <dbReference type="EMBL" id="GGX62573.1"/>
    </source>
</evidence>
<dbReference type="EMBL" id="BMYV01000001">
    <property type="protein sequence ID" value="GGX62573.1"/>
    <property type="molecule type" value="Genomic_DNA"/>
</dbReference>
<accession>A0A918KH04</accession>
<keyword evidence="1" id="KW-0732">Signal</keyword>
<evidence type="ECO:0000256" key="1">
    <source>
        <dbReference type="SAM" id="SignalP"/>
    </source>
</evidence>
<comment type="caution">
    <text evidence="2">The sequence shown here is derived from an EMBL/GenBank/DDBJ whole genome shotgun (WGS) entry which is preliminary data.</text>
</comment>
<organism evidence="2 3">
    <name type="scientific">Litorimonas cladophorae</name>
    <dbReference type="NCBI Taxonomy" id="1220491"/>
    <lineage>
        <taxon>Bacteria</taxon>
        <taxon>Pseudomonadati</taxon>
        <taxon>Pseudomonadota</taxon>
        <taxon>Alphaproteobacteria</taxon>
        <taxon>Maricaulales</taxon>
        <taxon>Robiginitomaculaceae</taxon>
    </lineage>
</organism>
<sequence length="207" mass="22245">MRKFLTCLTAAALLATPAYAEARGFKSDIGTTITGPLKLEIGVSDDLAHRANHLPKRLSHRGSGARLNAAFANNGRYGDKAIEYLIEDIQDELVQDFSKRNISLSDDAPTLLKVTIEMAKPNRPTFEQLSHDVSLSYQSFGIGGAEVSVEIVSAGGDVLGTASYDYYPSLNERPGMTAATWSDANRAFSRFSNRLSKKLAAAGAGTT</sequence>
<feature type="chain" id="PRO_5037150571" description="DUF3313 domain-containing protein" evidence="1">
    <location>
        <begin position="21"/>
        <end position="207"/>
    </location>
</feature>
<name>A0A918KH04_9PROT</name>
<feature type="signal peptide" evidence="1">
    <location>
        <begin position="1"/>
        <end position="20"/>
    </location>
</feature>
<reference evidence="2 3" key="1">
    <citation type="journal article" date="2014" name="Int. J. Syst. Evol. Microbiol.">
        <title>Complete genome sequence of Corynebacterium casei LMG S-19264T (=DSM 44701T), isolated from a smear-ripened cheese.</title>
        <authorList>
            <consortium name="US DOE Joint Genome Institute (JGI-PGF)"/>
            <person name="Walter F."/>
            <person name="Albersmeier A."/>
            <person name="Kalinowski J."/>
            <person name="Ruckert C."/>
        </authorList>
    </citation>
    <scope>NUCLEOTIDE SEQUENCE [LARGE SCALE GENOMIC DNA]</scope>
    <source>
        <strain evidence="2 3">KCTC 23968</strain>
    </source>
</reference>
<gene>
    <name evidence="2" type="ORF">GCM10011309_10680</name>
</gene>
<protein>
    <recommendedName>
        <fullName evidence="4">DUF3313 domain-containing protein</fullName>
    </recommendedName>
</protein>
<proteinExistence type="predicted"/>